<dbReference type="Proteomes" id="UP000501690">
    <property type="component" value="Linkage Group LG3"/>
</dbReference>
<gene>
    <name evidence="2" type="ORF">DEO72_LG3g1680</name>
</gene>
<keyword evidence="3" id="KW-1185">Reference proteome</keyword>
<accession>A0A4D6LFF6</accession>
<feature type="region of interest" description="Disordered" evidence="1">
    <location>
        <begin position="1"/>
        <end position="29"/>
    </location>
</feature>
<feature type="region of interest" description="Disordered" evidence="1">
    <location>
        <begin position="129"/>
        <end position="158"/>
    </location>
</feature>
<reference evidence="2 3" key="1">
    <citation type="submission" date="2019-04" db="EMBL/GenBank/DDBJ databases">
        <title>An improved genome assembly and genetic linkage map for asparagus bean, Vigna unguiculata ssp. sesquipedialis.</title>
        <authorList>
            <person name="Xia Q."/>
            <person name="Zhang R."/>
            <person name="Dong Y."/>
        </authorList>
    </citation>
    <scope>NUCLEOTIDE SEQUENCE [LARGE SCALE GENOMIC DNA]</scope>
    <source>
        <tissue evidence="2">Leaf</tissue>
    </source>
</reference>
<evidence type="ECO:0000313" key="2">
    <source>
        <dbReference type="EMBL" id="QCD87146.1"/>
    </source>
</evidence>
<evidence type="ECO:0000313" key="3">
    <source>
        <dbReference type="Proteomes" id="UP000501690"/>
    </source>
</evidence>
<dbReference type="AlphaFoldDB" id="A0A4D6LFF6"/>
<feature type="compositionally biased region" description="Acidic residues" evidence="1">
    <location>
        <begin position="129"/>
        <end position="150"/>
    </location>
</feature>
<sequence length="185" mass="20090">MIEDQPVVEGDGQQEAVVGAENGGNDNVDGDVEEEVVVEIENESPNNVDGVTGEEVVVEVDIEAHDNVNGVVNEQVSVQGEEDLVDNGEAYEDPGVECEIEAEHVVGDGEEEVGGEYPVVECEVEAEDIVGDGEEELGGETDNDEDDEYEVSSWTESEGDVMNEDELYDVMIDRDDMENGLYEVE</sequence>
<dbReference type="EMBL" id="CP039347">
    <property type="protein sequence ID" value="QCD87146.1"/>
    <property type="molecule type" value="Genomic_DNA"/>
</dbReference>
<feature type="compositionally biased region" description="Low complexity" evidence="1">
    <location>
        <begin position="17"/>
        <end position="27"/>
    </location>
</feature>
<evidence type="ECO:0000256" key="1">
    <source>
        <dbReference type="SAM" id="MobiDB-lite"/>
    </source>
</evidence>
<proteinExistence type="predicted"/>
<protein>
    <submittedName>
        <fullName evidence="2">Uncharacterized protein</fullName>
    </submittedName>
</protein>
<organism evidence="2 3">
    <name type="scientific">Vigna unguiculata</name>
    <name type="common">Cowpea</name>
    <dbReference type="NCBI Taxonomy" id="3917"/>
    <lineage>
        <taxon>Eukaryota</taxon>
        <taxon>Viridiplantae</taxon>
        <taxon>Streptophyta</taxon>
        <taxon>Embryophyta</taxon>
        <taxon>Tracheophyta</taxon>
        <taxon>Spermatophyta</taxon>
        <taxon>Magnoliopsida</taxon>
        <taxon>eudicotyledons</taxon>
        <taxon>Gunneridae</taxon>
        <taxon>Pentapetalae</taxon>
        <taxon>rosids</taxon>
        <taxon>fabids</taxon>
        <taxon>Fabales</taxon>
        <taxon>Fabaceae</taxon>
        <taxon>Papilionoideae</taxon>
        <taxon>50 kb inversion clade</taxon>
        <taxon>NPAAA clade</taxon>
        <taxon>indigoferoid/millettioid clade</taxon>
        <taxon>Phaseoleae</taxon>
        <taxon>Vigna</taxon>
    </lineage>
</organism>
<name>A0A4D6LFF6_VIGUN</name>